<dbReference type="SUPFAM" id="SSF53098">
    <property type="entry name" value="Ribonuclease H-like"/>
    <property type="match status" value="1"/>
</dbReference>
<dbReference type="InterPro" id="IPR012337">
    <property type="entry name" value="RNaseH-like_sf"/>
</dbReference>
<evidence type="ECO:0000313" key="3">
    <source>
        <dbReference type="EMBL" id="GHF01423.1"/>
    </source>
</evidence>
<gene>
    <name evidence="3" type="ORF">GCM10016455_22960</name>
</gene>
<protein>
    <recommendedName>
        <fullName evidence="2">Integrase catalytic domain-containing protein</fullName>
    </recommendedName>
</protein>
<dbReference type="RefSeq" id="WP_191286679.1">
    <property type="nucleotide sequence ID" value="NZ_BNCH01000005.1"/>
</dbReference>
<dbReference type="InterPro" id="IPR036397">
    <property type="entry name" value="RNaseH_sf"/>
</dbReference>
<evidence type="ECO:0000256" key="1">
    <source>
        <dbReference type="SAM" id="MobiDB-lite"/>
    </source>
</evidence>
<dbReference type="PROSITE" id="PS50994">
    <property type="entry name" value="INTEGRASE"/>
    <property type="match status" value="1"/>
</dbReference>
<comment type="caution">
    <text evidence="3">The sequence shown here is derived from an EMBL/GenBank/DDBJ whole genome shotgun (WGS) entry which is preliminary data.</text>
</comment>
<accession>A0ABQ3J7Q0</accession>
<feature type="domain" description="Integrase catalytic" evidence="2">
    <location>
        <begin position="281"/>
        <end position="497"/>
    </location>
</feature>
<feature type="region of interest" description="Disordered" evidence="1">
    <location>
        <begin position="659"/>
        <end position="705"/>
    </location>
</feature>
<evidence type="ECO:0000259" key="2">
    <source>
        <dbReference type="PROSITE" id="PS50994"/>
    </source>
</evidence>
<dbReference type="Proteomes" id="UP000609802">
    <property type="component" value="Unassembled WGS sequence"/>
</dbReference>
<name>A0ABQ3J7Q0_9RHOB</name>
<organism evidence="3 4">
    <name type="scientific">Aliiroseovarius zhejiangensis</name>
    <dbReference type="NCBI Taxonomy" id="1632025"/>
    <lineage>
        <taxon>Bacteria</taxon>
        <taxon>Pseudomonadati</taxon>
        <taxon>Pseudomonadota</taxon>
        <taxon>Alphaproteobacteria</taxon>
        <taxon>Rhodobacterales</taxon>
        <taxon>Paracoccaceae</taxon>
        <taxon>Aliiroseovarius</taxon>
    </lineage>
</organism>
<proteinExistence type="predicted"/>
<dbReference type="EMBL" id="BNCH01000005">
    <property type="protein sequence ID" value="GHF01423.1"/>
    <property type="molecule type" value="Genomic_DNA"/>
</dbReference>
<dbReference type="Gene3D" id="3.30.420.10">
    <property type="entry name" value="Ribonuclease H-like superfamily/Ribonuclease H"/>
    <property type="match status" value="1"/>
</dbReference>
<dbReference type="Pfam" id="PF09299">
    <property type="entry name" value="Mu-transpos_C"/>
    <property type="match status" value="1"/>
</dbReference>
<reference evidence="4" key="1">
    <citation type="journal article" date="2019" name="Int. J. Syst. Evol. Microbiol.">
        <title>The Global Catalogue of Microorganisms (GCM) 10K type strain sequencing project: providing services to taxonomists for standard genome sequencing and annotation.</title>
        <authorList>
            <consortium name="The Broad Institute Genomics Platform"/>
            <consortium name="The Broad Institute Genome Sequencing Center for Infectious Disease"/>
            <person name="Wu L."/>
            <person name="Ma J."/>
        </authorList>
    </citation>
    <scope>NUCLEOTIDE SEQUENCE [LARGE SCALE GENOMIC DNA]</scope>
    <source>
        <strain evidence="4">KCTC 42443</strain>
    </source>
</reference>
<sequence length="705" mass="79660">MTRLSFSGTDRITIGSQTYRPLKSDKTHQYLARCEAPDCIEAFSHDQMSELATAPGWRHERDYFAGQNVRNKASSRAPTLDGLDEETRGKTIWLYLVCMAMYRLHEAGELKLTEAGIRQHRQRLEQMVADQELARHFLGRRIRASERLPLRQLPSGRTLLDHLRTLRNSGFDPMTLAPRKTGSGWISGYFTHDVEALLQDCVLTYASVNRPTMEEVIEHTRRRFKEENANRAAANLKPLHTPSPATIRRRINALDPFETDCARLGPDAARKKYAMWSGGLDVQFPMERIEVDEWNVDLVTYFTNLGLYQIMTDEQRRTLPKGRRWIYAAIDCASRCILGLLIVENPSAEAAVRLLKMIVTDKSDLARALGAQSPWNQHGGISSVACDTGTAFFADAFVAAVNGLGGIMQFAPVKIPELRGRIERPFGTLTTGLMPRLSGRTFSNPLERGDYDSEGTAALDDDDLARILTYFIVDYYHNKPHGGLGGQTPANRWKELVRDRGISAPPDRHVRRTVLGHEFERILSKRGIRFFGNFYSCPELREKFKRSRNRKFTIRIDPEDIGEISIRIGNEWHSASPVKGNFDGISLADWIAENRVLRQRYASEAELTEDVRDRAIANIRAIDKAAQLRAGITPQNPGKAQLAQIERSLFQAQQILAEPAPAAAPQREAPFGRFIEPAPSRRKKVGETRGHTSLRQSDSWSLEDE</sequence>
<keyword evidence="4" id="KW-1185">Reference proteome</keyword>
<feature type="compositionally biased region" description="Low complexity" evidence="1">
    <location>
        <begin position="659"/>
        <end position="669"/>
    </location>
</feature>
<evidence type="ECO:0000313" key="4">
    <source>
        <dbReference type="Proteomes" id="UP000609802"/>
    </source>
</evidence>
<feature type="compositionally biased region" description="Polar residues" evidence="1">
    <location>
        <begin position="691"/>
        <end position="705"/>
    </location>
</feature>
<dbReference type="InterPro" id="IPR015378">
    <property type="entry name" value="Transposase-like_Mu_C"/>
</dbReference>
<dbReference type="InterPro" id="IPR001584">
    <property type="entry name" value="Integrase_cat-core"/>
</dbReference>